<dbReference type="InterPro" id="IPR011009">
    <property type="entry name" value="Kinase-like_dom_sf"/>
</dbReference>
<dbReference type="Proteomes" id="UP000027308">
    <property type="component" value="Chromosome"/>
</dbReference>
<accession>A0A1N7U8P7</accession>
<name>A0A1N7U8P7_9PSED</name>
<dbReference type="EMBL" id="CP007637">
    <property type="protein sequence ID" value="AIB35401.1"/>
    <property type="molecule type" value="Genomic_DNA"/>
</dbReference>
<proteinExistence type="predicted"/>
<gene>
    <name evidence="2" type="ORF">PS417_07390</name>
</gene>
<dbReference type="Gene3D" id="1.10.510.10">
    <property type="entry name" value="Transferase(Phosphotransferase) domain 1"/>
    <property type="match status" value="1"/>
</dbReference>
<organism evidence="2 3">
    <name type="scientific">Pseudomonas simiae</name>
    <dbReference type="NCBI Taxonomy" id="321846"/>
    <lineage>
        <taxon>Bacteria</taxon>
        <taxon>Pseudomonadati</taxon>
        <taxon>Pseudomonadota</taxon>
        <taxon>Gammaproteobacteria</taxon>
        <taxon>Pseudomonadales</taxon>
        <taxon>Pseudomonadaceae</taxon>
        <taxon>Pseudomonas</taxon>
    </lineage>
</organism>
<reference evidence="2 3" key="1">
    <citation type="submission" date="2014-05" db="EMBL/GenBank/DDBJ databases">
        <title>Pseudomonas simiae WCS417.</title>
        <authorList>
            <person name="Berendsen R.L."/>
        </authorList>
    </citation>
    <scope>NUCLEOTIDE SEQUENCE [LARGE SCALE GENOMIC DNA]</scope>
    <source>
        <strain evidence="2 3">WCS417</strain>
    </source>
</reference>
<dbReference type="RefSeq" id="WP_010212130.1">
    <property type="nucleotide sequence ID" value="NZ_CP007637.1"/>
</dbReference>
<protein>
    <recommendedName>
        <fullName evidence="1">Kinase OspG kinase domain-containing protein</fullName>
    </recommendedName>
</protein>
<evidence type="ECO:0000259" key="1">
    <source>
        <dbReference type="Pfam" id="PF22303"/>
    </source>
</evidence>
<dbReference type="AlphaFoldDB" id="A0A1N7U8P7"/>
<dbReference type="eggNOG" id="ENOG5032BVI">
    <property type="taxonomic scope" value="Bacteria"/>
</dbReference>
<dbReference type="SUPFAM" id="SSF56112">
    <property type="entry name" value="Protein kinase-like (PK-like)"/>
    <property type="match status" value="1"/>
</dbReference>
<sequence length="1169" mass="126790">MTTLNSPVVYTQPLVLPNSAAPPVALQRQGGTAATDAPVPKPSSALQKALGDRCNQLALAQSLQRLIQDLTQQLVPDESASKARKRMETALASHLKSTTLFVCEDSSWPGPTLPENRMVSLEDYLLGCGLQVPKTLEALVTLKDSSVLQAQVHPLGNLSGALSWPQPMASNDQEAVLALLQSNASGLPGLPLAEREKGALGYLMSGSAVSEADLKTPIVAMEKLLGSPKAQALGQAIQSRLEGIPTGVANNDYVLTAIHLGLDPESQADPARNSVAGYDLARSQHWGQPATVVIEGLGKHLVEKGRANAQTAPLAAYLLLARTAPEYLVKDIPASVTYGSVLWAQLAMAVARIEAQTPGRTLGMGYAEILLGAETLPVDEELCQQIDYQALKDWGTVNGLLIDTEEAPSASAMERVRTAFNSHLSSLKTTSDALQTAIPSRSAMGIAQLQAAFPELDPRLFEVKNIQKARLKEGRPGVYPGMRSMLDIVMEGGALGPEDHWVSNDKRLPVDKFCNLYWAGKLGVATPFKTAYDSAIQAQGEGQQGLVRHLISTLPLEDRKNLEFGKLEFFHTHQYKIAGDLFTPPALHVRGHTLEVKATQTNGQVDIYLIDTRQGSIEKQNFLKRRRTEPYTADKMEERDANILSRTALFEPGNDKPARRFLAQPEGTQPPDSFNSERSHAIADVFVKSLDLKNDDLLNEARGMTSFDQDSARNEAIAEFFRSLIPLRSAIVNFKHGNVGQGLFDLALDVVGLVTLGAGKAAQAGKVLGKGLSTASQAAKAARFIGAKVVEAFNPLSGIGELLVGGGRLAVGGGRYLVRQFNVLRGTAGGYDLLKAASKQHGDAAIGVFKVAGENVEGVAVQHRSKWYALDTQTMRPYDRPIHDFAPGVRAVDGKITHLPTVPEGELSNGMFRQFSVPRSRITGLSRNSQGVYVAADGHLSHIRHTDGSGRTALYEVRQVARTADGKVQARVYHNNRQTGLLVEHVQGDQWRRLGLQGGAPTSIKADCGPVIGRGGEGVVYASLDGKRAYKDLGPTRYTPSDNIELSDVQYLNKYYGDGFARTIVEDGRRYLVMGRIEGVDLAHINKNSLPPEARSLLADTFAEMEAKDIYHNDLQLKNFMYSANDNKIYPVDMDALSSEFMVSFLMQDYERKKQRLLKQYAALVAKAP</sequence>
<feature type="domain" description="Kinase OspG kinase" evidence="1">
    <location>
        <begin position="1048"/>
        <end position="1142"/>
    </location>
</feature>
<evidence type="ECO:0000313" key="2">
    <source>
        <dbReference type="EMBL" id="AIB35401.1"/>
    </source>
</evidence>
<dbReference type="Gene3D" id="3.30.200.20">
    <property type="entry name" value="Phosphorylase Kinase, domain 1"/>
    <property type="match status" value="1"/>
</dbReference>
<evidence type="ECO:0000313" key="3">
    <source>
        <dbReference type="Proteomes" id="UP000027308"/>
    </source>
</evidence>
<dbReference type="InterPro" id="IPR054466">
    <property type="entry name" value="OspG_kinase"/>
</dbReference>
<dbReference type="Pfam" id="PF22303">
    <property type="entry name" value="OspG_kinase"/>
    <property type="match status" value="1"/>
</dbReference>